<evidence type="ECO:0000313" key="1">
    <source>
        <dbReference type="EMBL" id="MEL3953496.1"/>
    </source>
</evidence>
<evidence type="ECO:0000313" key="2">
    <source>
        <dbReference type="Proteomes" id="UP001455088"/>
    </source>
</evidence>
<organism evidence="1 2">
    <name type="scientific">Stenotrophomonas bentonitica</name>
    <dbReference type="NCBI Taxonomy" id="1450134"/>
    <lineage>
        <taxon>Bacteria</taxon>
        <taxon>Pseudomonadati</taxon>
        <taxon>Pseudomonadota</taxon>
        <taxon>Gammaproteobacteria</taxon>
        <taxon>Lysobacterales</taxon>
        <taxon>Lysobacteraceae</taxon>
        <taxon>Stenotrophomonas</taxon>
    </lineage>
</organism>
<dbReference type="RefSeq" id="WP_341986841.1">
    <property type="nucleotide sequence ID" value="NZ_JBBYHY010000004.1"/>
</dbReference>
<proteinExistence type="predicted"/>
<dbReference type="Proteomes" id="UP001455088">
    <property type="component" value="Unassembled WGS sequence"/>
</dbReference>
<comment type="caution">
    <text evidence="1">The sequence shown here is derived from an EMBL/GenBank/DDBJ whole genome shotgun (WGS) entry which is preliminary data.</text>
</comment>
<reference evidence="1 2" key="1">
    <citation type="submission" date="2024-04" db="EMBL/GenBank/DDBJ databases">
        <title>Bacterial endophytes with biocontrol capabilities against important plant pathogens.</title>
        <authorList>
            <person name="Alayande K.A."/>
        </authorList>
    </citation>
    <scope>NUCLEOTIDE SEQUENCE [LARGE SCALE GENOMIC DNA]</scope>
    <source>
        <strain evidence="1 2">KV22</strain>
    </source>
</reference>
<sequence length="338" mass="37301">MYIMLEGRAEIAAAQKLLETTLKSQSDGKQKKTIGYPGGNMPGASVQTFDAWWFWSGRSSKENSSASRNLNWFGQWTDERHSVDITVEINTAHAPDSARIGGFFARDANTGTVYLFHSGKVGGGKPGVGKQAFLAWSKLELNEVVTANGKSRSGIMVGPIDDRNASATMLRYVKSVAGFKEAVDKGVIDTPTFQKTLYEYGEYYKEWWGQVKARRARRLDYVSRHGEVVDALKQWREQQGLPKGRSMRKNQQVDLGVGTPSTLDEVYEVKTSTDRTCVYGGIGQLMVHGRDGCRRVLVLPDDGALFKGLPAALSTLGIELIRYRLGRGKVELPVVAGK</sequence>
<accession>A0ABU9JKX6</accession>
<protein>
    <submittedName>
        <fullName evidence="1">Uncharacterized protein</fullName>
    </submittedName>
</protein>
<name>A0ABU9JKX6_9GAMM</name>
<gene>
    <name evidence="1" type="ORF">AAE039_07970</name>
</gene>
<keyword evidence="2" id="KW-1185">Reference proteome</keyword>
<dbReference type="EMBL" id="JBBYHY010000004">
    <property type="protein sequence ID" value="MEL3953496.1"/>
    <property type="molecule type" value="Genomic_DNA"/>
</dbReference>